<evidence type="ECO:0000313" key="1">
    <source>
        <dbReference type="EMBL" id="GIY18450.1"/>
    </source>
</evidence>
<name>A0AAV4R9S5_CAEEX</name>
<proteinExistence type="predicted"/>
<protein>
    <submittedName>
        <fullName evidence="1">Uncharacterized protein</fullName>
    </submittedName>
</protein>
<accession>A0AAV4R9S5</accession>
<dbReference type="AlphaFoldDB" id="A0AAV4R9S5"/>
<gene>
    <name evidence="1" type="ORF">CEXT_798651</name>
</gene>
<sequence>MFRNSKDSVLPFLRHQWAPTSLFRNSKGSASFSETQRARLPLFRKLKGSGFLLFGNSNGSGFPYSETQHALASLIRIQRAPDSLVWKLLITKTTTKTDSYWGRRFGLRVEACKGGEEWGGWEATLTTLGHYQAERRKTQTSLAFSQADAFRYSSFLDLSSSSPSCCHFGFSLPPLEKETGECVLVSLFYSSSILVKVKKLLHLFLNIIQC</sequence>
<organism evidence="1 2">
    <name type="scientific">Caerostris extrusa</name>
    <name type="common">Bark spider</name>
    <name type="synonym">Caerostris bankana</name>
    <dbReference type="NCBI Taxonomy" id="172846"/>
    <lineage>
        <taxon>Eukaryota</taxon>
        <taxon>Metazoa</taxon>
        <taxon>Ecdysozoa</taxon>
        <taxon>Arthropoda</taxon>
        <taxon>Chelicerata</taxon>
        <taxon>Arachnida</taxon>
        <taxon>Araneae</taxon>
        <taxon>Araneomorphae</taxon>
        <taxon>Entelegynae</taxon>
        <taxon>Araneoidea</taxon>
        <taxon>Araneidae</taxon>
        <taxon>Caerostris</taxon>
    </lineage>
</organism>
<comment type="caution">
    <text evidence="1">The sequence shown here is derived from an EMBL/GenBank/DDBJ whole genome shotgun (WGS) entry which is preliminary data.</text>
</comment>
<evidence type="ECO:0000313" key="2">
    <source>
        <dbReference type="Proteomes" id="UP001054945"/>
    </source>
</evidence>
<dbReference type="Proteomes" id="UP001054945">
    <property type="component" value="Unassembled WGS sequence"/>
</dbReference>
<keyword evidence="2" id="KW-1185">Reference proteome</keyword>
<dbReference type="EMBL" id="BPLR01007627">
    <property type="protein sequence ID" value="GIY18450.1"/>
    <property type="molecule type" value="Genomic_DNA"/>
</dbReference>
<reference evidence="1 2" key="1">
    <citation type="submission" date="2021-06" db="EMBL/GenBank/DDBJ databases">
        <title>Caerostris extrusa draft genome.</title>
        <authorList>
            <person name="Kono N."/>
            <person name="Arakawa K."/>
        </authorList>
    </citation>
    <scope>NUCLEOTIDE SEQUENCE [LARGE SCALE GENOMIC DNA]</scope>
</reference>